<gene>
    <name evidence="7" type="ORF">PM10SUCC1_23950</name>
</gene>
<dbReference type="GO" id="GO:0030975">
    <property type="term" value="F:thiamine binding"/>
    <property type="evidence" value="ECO:0007669"/>
    <property type="project" value="InterPro"/>
</dbReference>
<keyword evidence="4" id="KW-0067">ATP-binding</keyword>
<keyword evidence="2" id="KW-0547">Nucleotide-binding</keyword>
<dbReference type="PANTHER" id="PTHR41299:SF1">
    <property type="entry name" value="THIAMINE PYROPHOSPHOKINASE"/>
    <property type="match status" value="1"/>
</dbReference>
<dbReference type="Gene3D" id="3.40.50.10240">
    <property type="entry name" value="Thiamin pyrophosphokinase, catalytic domain"/>
    <property type="match status" value="1"/>
</dbReference>
<name>A0A9W6LN14_9FUSO</name>
<proteinExistence type="predicted"/>
<dbReference type="InterPro" id="IPR036371">
    <property type="entry name" value="TPK_B1-bd_sf"/>
</dbReference>
<dbReference type="SUPFAM" id="SSF63999">
    <property type="entry name" value="Thiamin pyrophosphokinase, catalytic domain"/>
    <property type="match status" value="1"/>
</dbReference>
<dbReference type="Proteomes" id="UP001144471">
    <property type="component" value="Unassembled WGS sequence"/>
</dbReference>
<dbReference type="GO" id="GO:0006772">
    <property type="term" value="P:thiamine metabolic process"/>
    <property type="evidence" value="ECO:0007669"/>
    <property type="project" value="UniProtKB-UniRule"/>
</dbReference>
<organism evidence="7 8">
    <name type="scientific">Propionigenium maris DSM 9537</name>
    <dbReference type="NCBI Taxonomy" id="1123000"/>
    <lineage>
        <taxon>Bacteria</taxon>
        <taxon>Fusobacteriati</taxon>
        <taxon>Fusobacteriota</taxon>
        <taxon>Fusobacteriia</taxon>
        <taxon>Fusobacteriales</taxon>
        <taxon>Fusobacteriaceae</taxon>
        <taxon>Propionigenium</taxon>
    </lineage>
</organism>
<dbReference type="Pfam" id="PF04263">
    <property type="entry name" value="TPK_catalytic"/>
    <property type="match status" value="1"/>
</dbReference>
<dbReference type="GO" id="GO:0016301">
    <property type="term" value="F:kinase activity"/>
    <property type="evidence" value="ECO:0007669"/>
    <property type="project" value="UniProtKB-KW"/>
</dbReference>
<dbReference type="EMBL" id="BSDY01000011">
    <property type="protein sequence ID" value="GLI56881.1"/>
    <property type="molecule type" value="Genomic_DNA"/>
</dbReference>
<dbReference type="GO" id="GO:0009229">
    <property type="term" value="P:thiamine diphosphate biosynthetic process"/>
    <property type="evidence" value="ECO:0007669"/>
    <property type="project" value="InterPro"/>
</dbReference>
<dbReference type="Pfam" id="PF04265">
    <property type="entry name" value="TPK_B1_binding"/>
    <property type="match status" value="1"/>
</dbReference>
<evidence type="ECO:0000256" key="5">
    <source>
        <dbReference type="NCBIfam" id="TIGR01378"/>
    </source>
</evidence>
<dbReference type="SMART" id="SM00983">
    <property type="entry name" value="TPK_B1_binding"/>
    <property type="match status" value="1"/>
</dbReference>
<feature type="domain" description="Thiamin pyrophosphokinase thiamin-binding" evidence="6">
    <location>
        <begin position="149"/>
        <end position="210"/>
    </location>
</feature>
<keyword evidence="3" id="KW-0418">Kinase</keyword>
<dbReference type="AlphaFoldDB" id="A0A9W6LN14"/>
<evidence type="ECO:0000313" key="7">
    <source>
        <dbReference type="EMBL" id="GLI56881.1"/>
    </source>
</evidence>
<evidence type="ECO:0000256" key="2">
    <source>
        <dbReference type="ARBA" id="ARBA00022741"/>
    </source>
</evidence>
<dbReference type="InterPro" id="IPR007371">
    <property type="entry name" value="TPK_catalytic"/>
</dbReference>
<dbReference type="InterPro" id="IPR006282">
    <property type="entry name" value="Thi_PPkinase"/>
</dbReference>
<evidence type="ECO:0000259" key="6">
    <source>
        <dbReference type="SMART" id="SM00983"/>
    </source>
</evidence>
<dbReference type="EC" id="2.7.6.2" evidence="5"/>
<evidence type="ECO:0000256" key="3">
    <source>
        <dbReference type="ARBA" id="ARBA00022777"/>
    </source>
</evidence>
<dbReference type="SUPFAM" id="SSF63862">
    <property type="entry name" value="Thiamin pyrophosphokinase, substrate-binding domain"/>
    <property type="match status" value="1"/>
</dbReference>
<sequence>MTEGNVTMMKKLAYVFLSGEAGGSIEYYKNLIEEKDIYCGDGGANLVDEIGLYPKEIWGDMDSVREEVLKKFQEMGTQVKKFSPDKDFTDGELILEYVSSKGYDEIHVIGGFGGRIDHSLTNTNLLFKYRRVKFITEREEVFAIDSFAELDYPSGTTVSFIPFTDEVVGVTLIGFKFPLDNYTLKRGESICMSNVILQRGRVEFKAGKLLCVVQKKYRKNMEI</sequence>
<reference evidence="7" key="1">
    <citation type="submission" date="2022-12" db="EMBL/GenBank/DDBJ databases">
        <title>Reference genome sequencing for broad-spectrum identification of bacterial and archaeal isolates by mass spectrometry.</title>
        <authorList>
            <person name="Sekiguchi Y."/>
            <person name="Tourlousse D.M."/>
        </authorList>
    </citation>
    <scope>NUCLEOTIDE SEQUENCE</scope>
    <source>
        <strain evidence="7">10succ1</strain>
    </source>
</reference>
<evidence type="ECO:0000256" key="4">
    <source>
        <dbReference type="ARBA" id="ARBA00022840"/>
    </source>
</evidence>
<keyword evidence="8" id="KW-1185">Reference proteome</keyword>
<comment type="caution">
    <text evidence="7">The sequence shown here is derived from an EMBL/GenBank/DDBJ whole genome shotgun (WGS) entry which is preliminary data.</text>
</comment>
<dbReference type="InterPro" id="IPR036759">
    <property type="entry name" value="TPK_catalytic_sf"/>
</dbReference>
<keyword evidence="1" id="KW-0808">Transferase</keyword>
<dbReference type="GO" id="GO:0004788">
    <property type="term" value="F:thiamine diphosphokinase activity"/>
    <property type="evidence" value="ECO:0007669"/>
    <property type="project" value="UniProtKB-UniRule"/>
</dbReference>
<dbReference type="PANTHER" id="PTHR41299">
    <property type="entry name" value="THIAMINE PYROPHOSPHOKINASE"/>
    <property type="match status" value="1"/>
</dbReference>
<dbReference type="InterPro" id="IPR053149">
    <property type="entry name" value="TPK"/>
</dbReference>
<dbReference type="NCBIfam" id="TIGR01378">
    <property type="entry name" value="thi_PPkinase"/>
    <property type="match status" value="1"/>
</dbReference>
<evidence type="ECO:0000313" key="8">
    <source>
        <dbReference type="Proteomes" id="UP001144471"/>
    </source>
</evidence>
<accession>A0A9W6LN14</accession>
<evidence type="ECO:0000256" key="1">
    <source>
        <dbReference type="ARBA" id="ARBA00022679"/>
    </source>
</evidence>
<protein>
    <recommendedName>
        <fullName evidence="5">Thiamine diphosphokinase</fullName>
        <ecNumber evidence="5">2.7.6.2</ecNumber>
    </recommendedName>
</protein>
<dbReference type="CDD" id="cd07995">
    <property type="entry name" value="TPK"/>
    <property type="match status" value="1"/>
</dbReference>
<dbReference type="GO" id="GO:0005524">
    <property type="term" value="F:ATP binding"/>
    <property type="evidence" value="ECO:0007669"/>
    <property type="project" value="UniProtKB-KW"/>
</dbReference>
<dbReference type="InterPro" id="IPR007373">
    <property type="entry name" value="Thiamin_PyroPKinase_B1-bd"/>
</dbReference>